<evidence type="ECO:0000256" key="2">
    <source>
        <dbReference type="ARBA" id="ARBA00022670"/>
    </source>
</evidence>
<dbReference type="Gene3D" id="3.30.70.1490">
    <property type="entry name" value="Cysteine protease Prp"/>
    <property type="match status" value="1"/>
</dbReference>
<dbReference type="GO" id="GO:0008234">
    <property type="term" value="F:cysteine-type peptidase activity"/>
    <property type="evidence" value="ECO:0007669"/>
    <property type="project" value="UniProtKB-KW"/>
</dbReference>
<dbReference type="InterPro" id="IPR007422">
    <property type="entry name" value="Peptidase_Prp"/>
</dbReference>
<comment type="similarity">
    <text evidence="5">Belongs to the Prp family.</text>
</comment>
<evidence type="ECO:0000256" key="3">
    <source>
        <dbReference type="ARBA" id="ARBA00022801"/>
    </source>
</evidence>
<comment type="caution">
    <text evidence="7">The sequence shown here is derived from an EMBL/GenBank/DDBJ whole genome shotgun (WGS) entry which is preliminary data.</text>
</comment>
<dbReference type="SUPFAM" id="SSF118010">
    <property type="entry name" value="TM1457-like"/>
    <property type="match status" value="1"/>
</dbReference>
<keyword evidence="3" id="KW-0378">Hydrolase</keyword>
<dbReference type="EMBL" id="BOPZ01000014">
    <property type="protein sequence ID" value="GIM29216.1"/>
    <property type="molecule type" value="Genomic_DNA"/>
</dbReference>
<organism evidence="7 8">
    <name type="scientific">Clostridium polyendosporum</name>
    <dbReference type="NCBI Taxonomy" id="69208"/>
    <lineage>
        <taxon>Bacteria</taxon>
        <taxon>Bacillati</taxon>
        <taxon>Bacillota</taxon>
        <taxon>Clostridia</taxon>
        <taxon>Eubacteriales</taxon>
        <taxon>Clostridiaceae</taxon>
        <taxon>Clostridium</taxon>
    </lineage>
</organism>
<evidence type="ECO:0000256" key="5">
    <source>
        <dbReference type="ARBA" id="ARBA00044503"/>
    </source>
</evidence>
<evidence type="ECO:0000256" key="1">
    <source>
        <dbReference type="ARBA" id="ARBA00022517"/>
    </source>
</evidence>
<dbReference type="PANTHER" id="PTHR39178:SF1">
    <property type="entry name" value="RIBOSOMAL-PROCESSING CYSTEINE PROTEASE PRP"/>
    <property type="match status" value="1"/>
</dbReference>
<protein>
    <recommendedName>
        <fullName evidence="6">Ribosomal processing cysteine protease Prp</fullName>
    </recommendedName>
</protein>
<dbReference type="GO" id="GO:0006508">
    <property type="term" value="P:proteolysis"/>
    <property type="evidence" value="ECO:0007669"/>
    <property type="project" value="UniProtKB-KW"/>
</dbReference>
<evidence type="ECO:0000313" key="8">
    <source>
        <dbReference type="Proteomes" id="UP000679179"/>
    </source>
</evidence>
<keyword evidence="2" id="KW-0645">Protease</keyword>
<keyword evidence="8" id="KW-1185">Reference proteome</keyword>
<dbReference type="Pfam" id="PF04327">
    <property type="entry name" value="Peptidase_Prp"/>
    <property type="match status" value="1"/>
</dbReference>
<dbReference type="NCBIfam" id="NF011127">
    <property type="entry name" value="PRK14553.1-7"/>
    <property type="match status" value="1"/>
</dbReference>
<gene>
    <name evidence="7" type="ORF">CPJCM30710_18820</name>
</gene>
<sequence>MITVVINKSSEYIVGFEIKGHALSREELNSAVGEAYDLVCNSISVLSQSILIGLTEVLCFNVNYELNDGFLSIDLRSLSKEELEKAQILLKTFEISLESIVQSLDQSFGSKKRREYINILKEEV</sequence>
<proteinExistence type="inferred from homology"/>
<evidence type="ECO:0000256" key="4">
    <source>
        <dbReference type="ARBA" id="ARBA00022807"/>
    </source>
</evidence>
<accession>A0A919S0V0</accession>
<dbReference type="GO" id="GO:0042254">
    <property type="term" value="P:ribosome biogenesis"/>
    <property type="evidence" value="ECO:0007669"/>
    <property type="project" value="UniProtKB-KW"/>
</dbReference>
<dbReference type="InterPro" id="IPR036764">
    <property type="entry name" value="Peptidase_Prp_sf"/>
</dbReference>
<name>A0A919S0V0_9CLOT</name>
<keyword evidence="4" id="KW-0788">Thiol protease</keyword>
<dbReference type="CDD" id="cd16332">
    <property type="entry name" value="Prp-like"/>
    <property type="match status" value="1"/>
</dbReference>
<dbReference type="Proteomes" id="UP000679179">
    <property type="component" value="Unassembled WGS sequence"/>
</dbReference>
<dbReference type="PANTHER" id="PTHR39178">
    <property type="entry name" value="HYPOTHETICAL RIBOSOME-ASSOCIATED PROTEIN"/>
    <property type="match status" value="1"/>
</dbReference>
<dbReference type="AlphaFoldDB" id="A0A919S0V0"/>
<evidence type="ECO:0000313" key="7">
    <source>
        <dbReference type="EMBL" id="GIM29216.1"/>
    </source>
</evidence>
<evidence type="ECO:0000256" key="6">
    <source>
        <dbReference type="ARBA" id="ARBA00044538"/>
    </source>
</evidence>
<reference evidence="7" key="1">
    <citation type="submission" date="2021-03" db="EMBL/GenBank/DDBJ databases">
        <title>Taxonomic study of Clostridium polyendosporum from meadow-gley soil under rice.</title>
        <authorList>
            <person name="Kobayashi H."/>
            <person name="Tanizawa Y."/>
            <person name="Yagura M."/>
        </authorList>
    </citation>
    <scope>NUCLEOTIDE SEQUENCE</scope>
    <source>
        <strain evidence="7">JCM 30710</strain>
    </source>
</reference>
<keyword evidence="1" id="KW-0690">Ribosome biogenesis</keyword>
<dbReference type="RefSeq" id="WP_212903921.1">
    <property type="nucleotide sequence ID" value="NZ_BOPZ01000014.1"/>
</dbReference>